<keyword evidence="1" id="KW-1133">Transmembrane helix</keyword>
<proteinExistence type="predicted"/>
<keyword evidence="1" id="KW-0472">Membrane</keyword>
<sequence>LKNILSLKFCKCHKIAYRFYSYLAGLRILSFDLCLMMFMKLSLLSVSGLEDCRIFRQGFRLFFLFSELALFFTIF</sequence>
<evidence type="ECO:0000313" key="2">
    <source>
        <dbReference type="WBParaSite" id="GPUH_0001178701-mRNA-1"/>
    </source>
</evidence>
<dbReference type="WBParaSite" id="GPUH_0001178701-mRNA-1">
    <property type="protein sequence ID" value="GPUH_0001178701-mRNA-1"/>
    <property type="gene ID" value="GPUH_0001178701"/>
</dbReference>
<name>A0A183DST2_9BILA</name>
<keyword evidence="1" id="KW-0812">Transmembrane</keyword>
<evidence type="ECO:0000256" key="1">
    <source>
        <dbReference type="SAM" id="Phobius"/>
    </source>
</evidence>
<dbReference type="AlphaFoldDB" id="A0A183DST2"/>
<organism evidence="2">
    <name type="scientific">Gongylonema pulchrum</name>
    <dbReference type="NCBI Taxonomy" id="637853"/>
    <lineage>
        <taxon>Eukaryota</taxon>
        <taxon>Metazoa</taxon>
        <taxon>Ecdysozoa</taxon>
        <taxon>Nematoda</taxon>
        <taxon>Chromadorea</taxon>
        <taxon>Rhabditida</taxon>
        <taxon>Spirurina</taxon>
        <taxon>Spiruromorpha</taxon>
        <taxon>Spiruroidea</taxon>
        <taxon>Gongylonematidae</taxon>
        <taxon>Gongylonema</taxon>
    </lineage>
</organism>
<reference evidence="2" key="1">
    <citation type="submission" date="2016-06" db="UniProtKB">
        <authorList>
            <consortium name="WormBaseParasite"/>
        </authorList>
    </citation>
    <scope>IDENTIFICATION</scope>
</reference>
<feature type="transmembrane region" description="Helical" evidence="1">
    <location>
        <begin position="20"/>
        <end position="38"/>
    </location>
</feature>
<accession>A0A183DST2</accession>
<protein>
    <submittedName>
        <fullName evidence="2">Ovule protein</fullName>
    </submittedName>
</protein>